<feature type="compositionally biased region" description="Basic and acidic residues" evidence="1">
    <location>
        <begin position="44"/>
        <end position="62"/>
    </location>
</feature>
<dbReference type="AlphaFoldDB" id="A0A7S2KXQ8"/>
<keyword evidence="2" id="KW-0472">Membrane</keyword>
<organism evidence="3">
    <name type="scientific">Zooxanthella nutricula</name>
    <dbReference type="NCBI Taxonomy" id="1333877"/>
    <lineage>
        <taxon>Eukaryota</taxon>
        <taxon>Sar</taxon>
        <taxon>Alveolata</taxon>
        <taxon>Dinophyceae</taxon>
        <taxon>Peridiniales</taxon>
        <taxon>Peridiniales incertae sedis</taxon>
        <taxon>Zooxanthella</taxon>
    </lineage>
</organism>
<dbReference type="EMBL" id="HBGW01053889">
    <property type="protein sequence ID" value="CAD9589857.1"/>
    <property type="molecule type" value="Transcribed_RNA"/>
</dbReference>
<feature type="region of interest" description="Disordered" evidence="1">
    <location>
        <begin position="117"/>
        <end position="182"/>
    </location>
</feature>
<keyword evidence="2" id="KW-0812">Transmembrane</keyword>
<sequence length="182" mass="19307">MLPALPAPPLARCLAARGFASGDTSDASSGGGGGESKAGASNEGSDRQKETSGEYDTQEKYKRIGNPIQWANPTGGGSQVEDTSSKHWRWVYPAGVAFILLLCLYSRRKNLRKEQEEQVISTPNVQPPDIGRFTTPAYNPPPRDDDDGEELPPPSVAVGQGFGFGGSGGFSQPPSSQPRSGW</sequence>
<keyword evidence="2" id="KW-1133">Transmembrane helix</keyword>
<feature type="compositionally biased region" description="Low complexity" evidence="1">
    <location>
        <begin position="170"/>
        <end position="182"/>
    </location>
</feature>
<evidence type="ECO:0000256" key="1">
    <source>
        <dbReference type="SAM" id="MobiDB-lite"/>
    </source>
</evidence>
<feature type="transmembrane region" description="Helical" evidence="2">
    <location>
        <begin position="87"/>
        <end position="105"/>
    </location>
</feature>
<evidence type="ECO:0000313" key="3">
    <source>
        <dbReference type="EMBL" id="CAD9589857.1"/>
    </source>
</evidence>
<reference evidence="3" key="1">
    <citation type="submission" date="2021-01" db="EMBL/GenBank/DDBJ databases">
        <authorList>
            <person name="Corre E."/>
            <person name="Pelletier E."/>
            <person name="Niang G."/>
            <person name="Scheremetjew M."/>
            <person name="Finn R."/>
            <person name="Kale V."/>
            <person name="Holt S."/>
            <person name="Cochrane G."/>
            <person name="Meng A."/>
            <person name="Brown T."/>
            <person name="Cohen L."/>
        </authorList>
    </citation>
    <scope>NUCLEOTIDE SEQUENCE</scope>
    <source>
        <strain evidence="3">RCC3387</strain>
    </source>
</reference>
<evidence type="ECO:0000256" key="2">
    <source>
        <dbReference type="SAM" id="Phobius"/>
    </source>
</evidence>
<protein>
    <submittedName>
        <fullName evidence="3">Uncharacterized protein</fullName>
    </submittedName>
</protein>
<feature type="region of interest" description="Disordered" evidence="1">
    <location>
        <begin position="21"/>
        <end position="82"/>
    </location>
</feature>
<feature type="compositionally biased region" description="Gly residues" evidence="1">
    <location>
        <begin position="160"/>
        <end position="169"/>
    </location>
</feature>
<name>A0A7S2KXQ8_9DINO</name>
<accession>A0A7S2KXQ8</accession>
<proteinExistence type="predicted"/>
<gene>
    <name evidence="3" type="ORF">BRAN1462_LOCUS34174</name>
</gene>